<evidence type="ECO:0000313" key="1">
    <source>
        <dbReference type="EMBL" id="TXL60926.1"/>
    </source>
</evidence>
<reference evidence="1 2" key="1">
    <citation type="submission" date="2019-06" db="EMBL/GenBank/DDBJ databases">
        <title>Aeromicrobium sp. nov., isolated from a maize field.</title>
        <authorList>
            <person name="Lin S.-Y."/>
            <person name="Tsai C.-F."/>
            <person name="Young C.-C."/>
        </authorList>
    </citation>
    <scope>NUCLEOTIDE SEQUENCE [LARGE SCALE GENOMIC DNA]</scope>
    <source>
        <strain evidence="1 2">CC-CFT486</strain>
    </source>
</reference>
<proteinExistence type="predicted"/>
<accession>A0A5C8NIH5</accession>
<dbReference type="EMBL" id="VDUX01000004">
    <property type="protein sequence ID" value="TXL60926.1"/>
    <property type="molecule type" value="Genomic_DNA"/>
</dbReference>
<evidence type="ECO:0008006" key="3">
    <source>
        <dbReference type="Google" id="ProtNLM"/>
    </source>
</evidence>
<dbReference type="AlphaFoldDB" id="A0A5C8NIH5"/>
<dbReference type="Proteomes" id="UP000321571">
    <property type="component" value="Unassembled WGS sequence"/>
</dbReference>
<name>A0A5C8NIH5_9ACTN</name>
<sequence length="140" mass="14485">MTPEPITIFGQADTIGLAVADGLSARGKRVHLVSAETGWIGSGHDAVADLDTAAGAAALRDLRDDDGDDPVVVLSSADNGRDAVASVRSMCRTCAAGRGVALLWHESGVEPERLAAEVVRHVENPAPAGELVEEWMSDGS</sequence>
<keyword evidence="2" id="KW-1185">Reference proteome</keyword>
<comment type="caution">
    <text evidence="1">The sequence shown here is derived from an EMBL/GenBank/DDBJ whole genome shotgun (WGS) entry which is preliminary data.</text>
</comment>
<gene>
    <name evidence="1" type="ORF">FHP06_10945</name>
</gene>
<evidence type="ECO:0000313" key="2">
    <source>
        <dbReference type="Proteomes" id="UP000321571"/>
    </source>
</evidence>
<organism evidence="1 2">
    <name type="scientific">Aeromicrobium terrae</name>
    <dbReference type="NCBI Taxonomy" id="2498846"/>
    <lineage>
        <taxon>Bacteria</taxon>
        <taxon>Bacillati</taxon>
        <taxon>Actinomycetota</taxon>
        <taxon>Actinomycetes</taxon>
        <taxon>Propionibacteriales</taxon>
        <taxon>Nocardioidaceae</taxon>
        <taxon>Aeromicrobium</taxon>
    </lineage>
</organism>
<protein>
    <recommendedName>
        <fullName evidence="3">SDR family NAD(P)-dependent oxidoreductase</fullName>
    </recommendedName>
</protein>
<dbReference type="RefSeq" id="WP_147686649.1">
    <property type="nucleotide sequence ID" value="NZ_VDUX01000004.1"/>
</dbReference>